<accession>A0ABP0TAQ5</accession>
<comment type="similarity">
    <text evidence="2 7">Belongs to the PRP38 family.</text>
</comment>
<evidence type="ECO:0000256" key="1">
    <source>
        <dbReference type="ARBA" id="ARBA00004123"/>
    </source>
</evidence>
<evidence type="ECO:0000256" key="2">
    <source>
        <dbReference type="ARBA" id="ARBA00006164"/>
    </source>
</evidence>
<sequence length="453" mass="52888">MEVQTCGKPLDQLLDRVLCTNILSSDYFKELYSLKTYTDVVDEIYNQVDHVEPWMTGNCRGPSTAFCLLYKLFTMKFSAKQMKALLDHGDSPYIRAIGFLYLRYVGEPKTLWGWFEQYVKDDEEFAPGSNGRMTTMGVYVRDLLLNQYYFDTLFPRIPVPILRQITAHLERMKLSTQPSGVTGTGGRHGGDDTARRPPSVKAALSVSFGQRAPHRAFTRDSSPIRRSVPVHEPQRNGTDDALRSRRPQDRVDIDQDSRERERERSREGDKDRDRVRTRDLGGAGRDRDRNREHDREWERLRERERERSRDRDREGRGRDDRERENSRDSRFRDGGNERARGRDKERERENDKGRERRDWSVERDRGRERERERRYEDIDHHRSRSPGGRSGKSGQRSSQSPTKVNTASSNLKKLLDVYGDASDKKSKESNDSSFHSKPGTDEDVIHLGSTRWK</sequence>
<feature type="compositionally biased region" description="Basic and acidic residues" evidence="8">
    <location>
        <begin position="421"/>
        <end position="430"/>
    </location>
</feature>
<keyword evidence="10" id="KW-1185">Reference proteome</keyword>
<proteinExistence type="inferred from homology"/>
<protein>
    <recommendedName>
        <fullName evidence="7">Pre-mRNA-splicing factor 38</fullName>
    </recommendedName>
</protein>
<evidence type="ECO:0000256" key="4">
    <source>
        <dbReference type="ARBA" id="ARBA00022728"/>
    </source>
</evidence>
<gene>
    <name evidence="9" type="ORF">CSSPTR1EN2_LOCUS1239</name>
</gene>
<evidence type="ECO:0000256" key="8">
    <source>
        <dbReference type="SAM" id="MobiDB-lite"/>
    </source>
</evidence>
<evidence type="ECO:0000313" key="9">
    <source>
        <dbReference type="EMBL" id="CAK9191135.1"/>
    </source>
</evidence>
<feature type="compositionally biased region" description="Basic and acidic residues" evidence="8">
    <location>
        <begin position="306"/>
        <end position="380"/>
    </location>
</feature>
<feature type="compositionally biased region" description="Basic and acidic residues" evidence="8">
    <location>
        <begin position="232"/>
        <end position="294"/>
    </location>
</feature>
<keyword evidence="6 7" id="KW-0539">Nucleus</keyword>
<evidence type="ECO:0000256" key="3">
    <source>
        <dbReference type="ARBA" id="ARBA00022664"/>
    </source>
</evidence>
<organism evidence="9 10">
    <name type="scientific">Sphagnum troendelagicum</name>
    <dbReference type="NCBI Taxonomy" id="128251"/>
    <lineage>
        <taxon>Eukaryota</taxon>
        <taxon>Viridiplantae</taxon>
        <taxon>Streptophyta</taxon>
        <taxon>Embryophyta</taxon>
        <taxon>Bryophyta</taxon>
        <taxon>Sphagnophytina</taxon>
        <taxon>Sphagnopsida</taxon>
        <taxon>Sphagnales</taxon>
        <taxon>Sphagnaceae</taxon>
        <taxon>Sphagnum</taxon>
    </lineage>
</organism>
<dbReference type="Proteomes" id="UP001497512">
    <property type="component" value="Chromosome 1"/>
</dbReference>
<evidence type="ECO:0000256" key="6">
    <source>
        <dbReference type="ARBA" id="ARBA00023242"/>
    </source>
</evidence>
<keyword evidence="5 7" id="KW-0508">mRNA splicing</keyword>
<dbReference type="InterPro" id="IPR005037">
    <property type="entry name" value="PRP38"/>
</dbReference>
<keyword evidence="4 7" id="KW-0747">Spliceosome</keyword>
<comment type="subcellular location">
    <subcellularLocation>
        <location evidence="1 7">Nucleus</location>
    </subcellularLocation>
</comment>
<name>A0ABP0TAQ5_9BRYO</name>
<evidence type="ECO:0000313" key="10">
    <source>
        <dbReference type="Proteomes" id="UP001497512"/>
    </source>
</evidence>
<feature type="compositionally biased region" description="Polar residues" evidence="8">
    <location>
        <begin position="402"/>
        <end position="411"/>
    </location>
</feature>
<keyword evidence="3 7" id="KW-0507">mRNA processing</keyword>
<evidence type="ECO:0000256" key="7">
    <source>
        <dbReference type="RuleBase" id="RU367025"/>
    </source>
</evidence>
<feature type="region of interest" description="Disordered" evidence="8">
    <location>
        <begin position="176"/>
        <end position="294"/>
    </location>
</feature>
<feature type="region of interest" description="Disordered" evidence="8">
    <location>
        <begin position="306"/>
        <end position="453"/>
    </location>
</feature>
<dbReference type="PANTHER" id="PTHR23142">
    <property type="entry name" value="PRE-MRNA-SPLICING FACTOR 38A-RELATED"/>
    <property type="match status" value="1"/>
</dbReference>
<dbReference type="EMBL" id="OZ019893">
    <property type="protein sequence ID" value="CAK9191135.1"/>
    <property type="molecule type" value="Genomic_DNA"/>
</dbReference>
<dbReference type="Pfam" id="PF03371">
    <property type="entry name" value="PRP38"/>
    <property type="match status" value="1"/>
</dbReference>
<evidence type="ECO:0000256" key="5">
    <source>
        <dbReference type="ARBA" id="ARBA00023187"/>
    </source>
</evidence>
<comment type="function">
    <text evidence="7">Required for pre-mRNA splicing.</text>
</comment>
<feature type="compositionally biased region" description="Low complexity" evidence="8">
    <location>
        <begin position="392"/>
        <end position="401"/>
    </location>
</feature>
<reference evidence="9 10" key="1">
    <citation type="submission" date="2024-02" db="EMBL/GenBank/DDBJ databases">
        <authorList>
            <consortium name="ELIXIR-Norway"/>
            <consortium name="Elixir Norway"/>
        </authorList>
    </citation>
    <scope>NUCLEOTIDE SEQUENCE [LARGE SCALE GENOMIC DNA]</scope>
</reference>